<gene>
    <name evidence="1" type="ORF">VPK24_08765</name>
</gene>
<comment type="caution">
    <text evidence="1">The sequence shown here is derived from an EMBL/GenBank/DDBJ whole genome shotgun (WGS) entry which is preliminary data.</text>
</comment>
<proteinExistence type="predicted"/>
<evidence type="ECO:0000313" key="1">
    <source>
        <dbReference type="EMBL" id="MFG3817727.1"/>
    </source>
</evidence>
<organism evidence="1 2">
    <name type="scientific">Limnothrix redekei LRLZ20PSL1</name>
    <dbReference type="NCBI Taxonomy" id="3112953"/>
    <lineage>
        <taxon>Bacteria</taxon>
        <taxon>Bacillati</taxon>
        <taxon>Cyanobacteriota</taxon>
        <taxon>Cyanophyceae</taxon>
        <taxon>Pseudanabaenales</taxon>
        <taxon>Pseudanabaenaceae</taxon>
        <taxon>Limnothrix</taxon>
    </lineage>
</organism>
<name>A0ABW7CA45_9CYAN</name>
<sequence length="217" mass="23858">MLKQRLWRPLWQSLVIGTSLAAIAAGGLIPLAQAQTREDLPECEPPQSGEFLLLVRRASRDVEDRLYTALPQNVSAEPCRYVGEAVMRLEGFPSLNIAKAWADYVRDRTGLQAFAIESPSARAAAAFQPTALGNGYAVLVNYFDDPTVARELRDFLSRDVGLASYADRPYLLASSSTDSKAAGELMRRLSDRGFTAMVVDGRQVMLLRQAIALPVDR</sequence>
<evidence type="ECO:0008006" key="3">
    <source>
        <dbReference type="Google" id="ProtNLM"/>
    </source>
</evidence>
<protein>
    <recommendedName>
        <fullName evidence="3">SPOR domain-containing protein</fullName>
    </recommendedName>
</protein>
<dbReference type="Proteomes" id="UP001604335">
    <property type="component" value="Unassembled WGS sequence"/>
</dbReference>
<dbReference type="RefSeq" id="WP_393012259.1">
    <property type="nucleotide sequence ID" value="NZ_JAZAQF010000051.1"/>
</dbReference>
<evidence type="ECO:0000313" key="2">
    <source>
        <dbReference type="Proteomes" id="UP001604335"/>
    </source>
</evidence>
<accession>A0ABW7CA45</accession>
<reference evidence="2" key="1">
    <citation type="journal article" date="2024" name="Algal Res.">
        <title>Biochemical, toxicological and genomic investigation of a high-biomass producing Limnothrix strain isolated from Italian shallow drinking water reservoir.</title>
        <authorList>
            <person name="Simonazzi M."/>
            <person name="Shishido T.K."/>
            <person name="Delbaje E."/>
            <person name="Wahlsten M."/>
            <person name="Fewer D.P."/>
            <person name="Sivonen K."/>
            <person name="Pezzolesi L."/>
            <person name="Pistocchi R."/>
        </authorList>
    </citation>
    <scope>NUCLEOTIDE SEQUENCE [LARGE SCALE GENOMIC DNA]</scope>
    <source>
        <strain evidence="2">LRLZ20PSL1</strain>
    </source>
</reference>
<dbReference type="EMBL" id="JAZAQF010000051">
    <property type="protein sequence ID" value="MFG3817727.1"/>
    <property type="molecule type" value="Genomic_DNA"/>
</dbReference>
<keyword evidence="2" id="KW-1185">Reference proteome</keyword>